<comment type="caution">
    <text evidence="1">The sequence shown here is derived from an EMBL/GenBank/DDBJ whole genome shotgun (WGS) entry which is preliminary data.</text>
</comment>
<sequence length="398" mass="46020">MDQSHQKICERILQVCQDKIPDSEVFRQVSWIADGHWHWIQQHVPDFGDDSNWLLAQTWDKPSPRLQEADLWEEAARWRLRLAKWGNFGVESGDRFKDSHAAPLSLSDLGDELRKLVECEAAPKEKLWKLLCRLQTTLIAKAEQFFRTKNDLRGCIRSLAEDHEKGRQETLAAVQLAEIIWQFRRQLPASDLLAIRPDVQHEPGLPERVLAMCVTLVSEFVKGEERCLLWLRISRTICADPQVIKISRALKRAFRYKTNSGHVVLARGFRMTWPQLRAISREQRGAPLKEAGAEYYKTVGTGPELFAVVGEQVYYEDKKAWFAYKTSVLQPWFEIQIIEVSHSQTWKDDLQRVCAQKFYPKVWDSHGNELKMAIAGELPDIPRANDFPLRVSFLGCAE</sequence>
<keyword evidence="2" id="KW-1185">Reference proteome</keyword>
<name>A0A812QK20_9DINO</name>
<reference evidence="1" key="1">
    <citation type="submission" date="2021-02" db="EMBL/GenBank/DDBJ databases">
        <authorList>
            <person name="Dougan E. K."/>
            <person name="Rhodes N."/>
            <person name="Thang M."/>
            <person name="Chan C."/>
        </authorList>
    </citation>
    <scope>NUCLEOTIDE SEQUENCE</scope>
</reference>
<protein>
    <submittedName>
        <fullName evidence="1">Uncharacterized protein</fullName>
    </submittedName>
</protein>
<dbReference type="EMBL" id="CAJNDS010002240">
    <property type="protein sequence ID" value="CAE7389129.1"/>
    <property type="molecule type" value="Genomic_DNA"/>
</dbReference>
<gene>
    <name evidence="1" type="ORF">SNAT2548_LOCUS21215</name>
</gene>
<evidence type="ECO:0000313" key="2">
    <source>
        <dbReference type="Proteomes" id="UP000604046"/>
    </source>
</evidence>
<dbReference type="AlphaFoldDB" id="A0A812QK20"/>
<proteinExistence type="predicted"/>
<evidence type="ECO:0000313" key="1">
    <source>
        <dbReference type="EMBL" id="CAE7389129.1"/>
    </source>
</evidence>
<organism evidence="1 2">
    <name type="scientific">Symbiodinium natans</name>
    <dbReference type="NCBI Taxonomy" id="878477"/>
    <lineage>
        <taxon>Eukaryota</taxon>
        <taxon>Sar</taxon>
        <taxon>Alveolata</taxon>
        <taxon>Dinophyceae</taxon>
        <taxon>Suessiales</taxon>
        <taxon>Symbiodiniaceae</taxon>
        <taxon>Symbiodinium</taxon>
    </lineage>
</organism>
<dbReference type="OrthoDB" id="9970215at2759"/>
<accession>A0A812QK20</accession>
<dbReference type="Proteomes" id="UP000604046">
    <property type="component" value="Unassembled WGS sequence"/>
</dbReference>